<dbReference type="Proteomes" id="UP000050297">
    <property type="component" value="Unassembled WGS sequence"/>
</dbReference>
<dbReference type="PATRIC" id="fig|199198.4.peg.2764"/>
<name>A0A0L8IJU4_PSESX</name>
<accession>A0A0L8IJU4</accession>
<dbReference type="EMBL" id="LJPM01000512">
    <property type="protein sequence ID" value="KPW12225.1"/>
    <property type="molecule type" value="Genomic_DNA"/>
</dbReference>
<comment type="caution">
    <text evidence="1">The sequence shown here is derived from an EMBL/GenBank/DDBJ whole genome shotgun (WGS) entry which is preliminary data.</text>
</comment>
<organism evidence="1 2">
    <name type="scientific">Pseudomonas syringae pv. aceris</name>
    <dbReference type="NCBI Taxonomy" id="199198"/>
    <lineage>
        <taxon>Bacteria</taxon>
        <taxon>Pseudomonadati</taxon>
        <taxon>Pseudomonadota</taxon>
        <taxon>Gammaproteobacteria</taxon>
        <taxon>Pseudomonadales</taxon>
        <taxon>Pseudomonadaceae</taxon>
        <taxon>Pseudomonas</taxon>
        <taxon>Pseudomonas syringae</taxon>
    </lineage>
</organism>
<evidence type="ECO:0008006" key="3">
    <source>
        <dbReference type="Google" id="ProtNLM"/>
    </source>
</evidence>
<reference evidence="1 2" key="1">
    <citation type="submission" date="2015-09" db="EMBL/GenBank/DDBJ databases">
        <title>Genome announcement of multiple Pseudomonas syringae strains.</title>
        <authorList>
            <person name="Thakur S."/>
            <person name="Wang P.W."/>
            <person name="Gong Y."/>
            <person name="Weir B.S."/>
            <person name="Guttman D.S."/>
        </authorList>
    </citation>
    <scope>NUCLEOTIDE SEQUENCE [LARGE SCALE GENOMIC DNA]</scope>
    <source>
        <strain evidence="1 2">ICMP2802</strain>
    </source>
</reference>
<proteinExistence type="predicted"/>
<sequence length="39" mass="4463">MIARSYDAKDHVKMGAPYYQVKDLLKRKGILAFSSNYAL</sequence>
<dbReference type="AlphaFoldDB" id="A0A0L8IJU4"/>
<gene>
    <name evidence="1" type="ORF">ALO91_04532</name>
</gene>
<evidence type="ECO:0000313" key="2">
    <source>
        <dbReference type="Proteomes" id="UP000050297"/>
    </source>
</evidence>
<protein>
    <recommendedName>
        <fullName evidence="3">DNA-directed DNA polymerase</fullName>
    </recommendedName>
</protein>
<evidence type="ECO:0000313" key="1">
    <source>
        <dbReference type="EMBL" id="KPW12225.1"/>
    </source>
</evidence>